<feature type="transmembrane region" description="Helical" evidence="1">
    <location>
        <begin position="86"/>
        <end position="105"/>
    </location>
</feature>
<feature type="transmembrane region" description="Helical" evidence="1">
    <location>
        <begin position="260"/>
        <end position="279"/>
    </location>
</feature>
<evidence type="ECO:0000313" key="3">
    <source>
        <dbReference type="Proteomes" id="UP000480185"/>
    </source>
</evidence>
<feature type="transmembrane region" description="Helical" evidence="1">
    <location>
        <begin position="59"/>
        <end position="80"/>
    </location>
</feature>
<keyword evidence="1" id="KW-1133">Transmembrane helix</keyword>
<feature type="transmembrane region" description="Helical" evidence="1">
    <location>
        <begin position="285"/>
        <end position="303"/>
    </location>
</feature>
<dbReference type="AlphaFoldDB" id="A0A6G1X496"/>
<keyword evidence="1" id="KW-0472">Membrane</keyword>
<organism evidence="2 3">
    <name type="scientific">Salinibacillus xinjiangensis</name>
    <dbReference type="NCBI Taxonomy" id="1229268"/>
    <lineage>
        <taxon>Bacteria</taxon>
        <taxon>Bacillati</taxon>
        <taxon>Bacillota</taxon>
        <taxon>Bacilli</taxon>
        <taxon>Bacillales</taxon>
        <taxon>Bacillaceae</taxon>
        <taxon>Salinibacillus</taxon>
    </lineage>
</organism>
<proteinExistence type="predicted"/>
<dbReference type="RefSeq" id="WP_153727689.1">
    <property type="nucleotide sequence ID" value="NZ_WJNH01000002.1"/>
</dbReference>
<feature type="transmembrane region" description="Helical" evidence="1">
    <location>
        <begin position="7"/>
        <end position="26"/>
    </location>
</feature>
<dbReference type="Proteomes" id="UP000480185">
    <property type="component" value="Unassembled WGS sequence"/>
</dbReference>
<feature type="transmembrane region" description="Helical" evidence="1">
    <location>
        <begin position="126"/>
        <end position="151"/>
    </location>
</feature>
<evidence type="ECO:0000256" key="1">
    <source>
        <dbReference type="SAM" id="Phobius"/>
    </source>
</evidence>
<feature type="transmembrane region" description="Helical" evidence="1">
    <location>
        <begin position="447"/>
        <end position="467"/>
    </location>
</feature>
<protein>
    <recommendedName>
        <fullName evidence="4">Permease</fullName>
    </recommendedName>
</protein>
<keyword evidence="1" id="KW-0812">Transmembrane</keyword>
<feature type="transmembrane region" description="Helical" evidence="1">
    <location>
        <begin position="408"/>
        <end position="435"/>
    </location>
</feature>
<evidence type="ECO:0008006" key="4">
    <source>
        <dbReference type="Google" id="ProtNLM"/>
    </source>
</evidence>
<feature type="transmembrane region" description="Helical" evidence="1">
    <location>
        <begin position="200"/>
        <end position="223"/>
    </location>
</feature>
<dbReference type="EMBL" id="WJNH01000002">
    <property type="protein sequence ID" value="MRG85784.1"/>
    <property type="molecule type" value="Genomic_DNA"/>
</dbReference>
<evidence type="ECO:0000313" key="2">
    <source>
        <dbReference type="EMBL" id="MRG85784.1"/>
    </source>
</evidence>
<keyword evidence="3" id="KW-1185">Reference proteome</keyword>
<feature type="transmembrane region" description="Helical" evidence="1">
    <location>
        <begin position="367"/>
        <end position="396"/>
    </location>
</feature>
<accession>A0A6G1X496</accession>
<sequence length="470" mass="53122">MNKHVRLGLRISILSYAVLHFITYFYHHDLLFNLLAVSGCLLPLFAALFLSLSNFKLPLFLFITGLVLMLISDTSFWEAFQGGLTLMQSMIGLLVIIPMIGWVLNDEPYIESIMRFAYRMINTSRKLYFGIISFTQIISYFLMFGAIPMMYQFVNKMVGSNQGEALENFKSTAVLRAFALSTIWVVTIPSFVYAVETLEASLWVAIIQGFFISMVGIGIAMVFSHFEEKHYGVDLTTVIKKEMKEVMRDTGDEPNRNQNVLVFFILFVTLFGSIFLLHIVWPVDLLVQIPIVIFVWTLSYYLVKRNFGGFFREGTRYVTKDVERQSYQLSIMVSAGMMINGLNQTGFGEFVVSGITTMQEAFPSINFLYFLPFIVIFLGFIGLGPLTVMVLVAGILTNISLPYPPELIVIAITSGSVISILLSPLIMPVIVLSGSNGLSGFKNGIKFNLRFAIVFYVMVQVYVQLMIQVW</sequence>
<dbReference type="OrthoDB" id="2813114at2"/>
<comment type="caution">
    <text evidence="2">The sequence shown here is derived from an EMBL/GenBank/DDBJ whole genome shotgun (WGS) entry which is preliminary data.</text>
</comment>
<feature type="transmembrane region" description="Helical" evidence="1">
    <location>
        <begin position="32"/>
        <end position="52"/>
    </location>
</feature>
<reference evidence="2 3" key="1">
    <citation type="submission" date="2019-11" db="EMBL/GenBank/DDBJ databases">
        <authorList>
            <person name="Li J."/>
        </authorList>
    </citation>
    <scope>NUCLEOTIDE SEQUENCE [LARGE SCALE GENOMIC DNA]</scope>
    <source>
        <strain evidence="2 3">J4</strain>
    </source>
</reference>
<gene>
    <name evidence="2" type="ORF">GH754_05470</name>
</gene>
<name>A0A6G1X496_9BACI</name>